<feature type="chain" id="PRO_5003306339" description="Lipoprotein" evidence="1">
    <location>
        <begin position="24"/>
        <end position="156"/>
    </location>
</feature>
<gene>
    <name evidence="2" type="ordered locus">Sph21_4557</name>
</gene>
<dbReference type="KEGG" id="shg:Sph21_4557"/>
<proteinExistence type="predicted"/>
<organism evidence="2">
    <name type="scientific">Sphingobacterium sp. (strain 21)</name>
    <dbReference type="NCBI Taxonomy" id="743722"/>
    <lineage>
        <taxon>Bacteria</taxon>
        <taxon>Pseudomonadati</taxon>
        <taxon>Bacteroidota</taxon>
        <taxon>Sphingobacteriia</taxon>
        <taxon>Sphingobacteriales</taxon>
        <taxon>Sphingobacteriaceae</taxon>
        <taxon>Sphingobacterium</taxon>
    </lineage>
</organism>
<dbReference type="OrthoDB" id="1150657at2"/>
<name>F4C7L3_SPHS2</name>
<dbReference type="AlphaFoldDB" id="F4C7L3"/>
<sequence length="156" mass="17429">MKKVFIGLSMILCLLTAYNCSQPKDPAAYNNELMTVINDNEKHINDMNAAMTAADYSKASEVRKAWETSLSEQIAKVEKAGDFNGDEVLQKGILSGLKAYQKIVTNDYPKLIDIRANKKEDPQTEQQLLENINNAFETAANDVNKASNDFESKYAK</sequence>
<feature type="signal peptide" evidence="1">
    <location>
        <begin position="1"/>
        <end position="23"/>
    </location>
</feature>
<protein>
    <recommendedName>
        <fullName evidence="3">Lipoprotein</fullName>
    </recommendedName>
</protein>
<evidence type="ECO:0008006" key="3">
    <source>
        <dbReference type="Google" id="ProtNLM"/>
    </source>
</evidence>
<dbReference type="PATRIC" id="fig|743722.3.peg.4850"/>
<dbReference type="eggNOG" id="ENOG503186P">
    <property type="taxonomic scope" value="Bacteria"/>
</dbReference>
<keyword evidence="1" id="KW-0732">Signal</keyword>
<reference evidence="2" key="1">
    <citation type="submission" date="2011-03" db="EMBL/GenBank/DDBJ databases">
        <title>Complete sequence of Sphingobacterium sp. 21.</title>
        <authorList>
            <consortium name="US DOE Joint Genome Institute"/>
            <person name="Lucas S."/>
            <person name="Copeland A."/>
            <person name="Lapidus A."/>
            <person name="Cheng J.-F."/>
            <person name="Goodwin L."/>
            <person name="Pitluck S."/>
            <person name="Davenport K."/>
            <person name="Detter J.C."/>
            <person name="Han C."/>
            <person name="Tapia R."/>
            <person name="Land M."/>
            <person name="Hauser L."/>
            <person name="Kyrpides N."/>
            <person name="Ivanova N."/>
            <person name="Ovchinnikova G."/>
            <person name="Pagani I."/>
            <person name="Siebers A.K."/>
            <person name="Allgaier M."/>
            <person name="Thelen M.P."/>
            <person name="Hugenholtz P."/>
            <person name="Woyke T."/>
        </authorList>
    </citation>
    <scope>NUCLEOTIDE SEQUENCE</scope>
    <source>
        <strain evidence="2">21</strain>
    </source>
</reference>
<dbReference type="HOGENOM" id="CLU_141661_0_0_10"/>
<accession>F4C7L3</accession>
<evidence type="ECO:0000256" key="1">
    <source>
        <dbReference type="SAM" id="SignalP"/>
    </source>
</evidence>
<evidence type="ECO:0000313" key="2">
    <source>
        <dbReference type="EMBL" id="ADZ81074.1"/>
    </source>
</evidence>
<dbReference type="EMBL" id="CP002584">
    <property type="protein sequence ID" value="ADZ81074.1"/>
    <property type="molecule type" value="Genomic_DNA"/>
</dbReference>